<dbReference type="EMBL" id="JAELUR010000009">
    <property type="protein sequence ID" value="KAG7427597.1"/>
    <property type="molecule type" value="Genomic_DNA"/>
</dbReference>
<feature type="region of interest" description="Disordered" evidence="2">
    <location>
        <begin position="104"/>
        <end position="153"/>
    </location>
</feature>
<dbReference type="AlphaFoldDB" id="A0A8J5UL28"/>
<feature type="compositionally biased region" description="Polar residues" evidence="2">
    <location>
        <begin position="867"/>
        <end position="883"/>
    </location>
</feature>
<evidence type="ECO:0000313" key="4">
    <source>
        <dbReference type="EMBL" id="KAG7427597.1"/>
    </source>
</evidence>
<dbReference type="PROSITE" id="PS50048">
    <property type="entry name" value="ZN2_CY6_FUNGAL_2"/>
    <property type="match status" value="1"/>
</dbReference>
<dbReference type="GO" id="GO:0008270">
    <property type="term" value="F:zinc ion binding"/>
    <property type="evidence" value="ECO:0007669"/>
    <property type="project" value="InterPro"/>
</dbReference>
<dbReference type="InterPro" id="IPR001138">
    <property type="entry name" value="Zn2Cys6_DnaBD"/>
</dbReference>
<evidence type="ECO:0000256" key="1">
    <source>
        <dbReference type="ARBA" id="ARBA00023242"/>
    </source>
</evidence>
<dbReference type="InterPro" id="IPR050987">
    <property type="entry name" value="AtrR-like"/>
</dbReference>
<dbReference type="GO" id="GO:0003677">
    <property type="term" value="F:DNA binding"/>
    <property type="evidence" value="ECO:0007669"/>
    <property type="project" value="InterPro"/>
</dbReference>
<dbReference type="PANTHER" id="PTHR46910:SF5">
    <property type="entry name" value="ZN(II)2CYS6 TRANSCRIPTION FACTOR (EUROFUNG)"/>
    <property type="match status" value="1"/>
</dbReference>
<accession>A0A8J5UL28</accession>
<sequence>MLGPQLPMDSAPPDFDDSTSRRGNLRACDQCRQRKVRCHKASQSAPCDNCHASNLTCSSNGSGLRSRESRTRVLISSQYEKKIDRIDNRLDGIERLLQSLTTGSDAGCSELHRHSTKSNASTISHSEHAVDAPDSLESGPLDSQGPEFEGDSSLAAHTAVASELFIQEVQENTQSSNPAMQTALSSLHEIVSQVNKYSSSQGATFRNAKALPPGGLSELPMPPMQAVLAALHGRKGLSQLHSSVICCFRSIESFTELCLKVYFTYGNFSQADFIIVNVGLYYIFLECSFINSDDATRNEYRTHAQLCQCNLETALSNLSLILPRTYEVVEALLLGAMYASEVSRTSLAWLLNSTAITIGQTLGFHRAPSRSSVTIEGNDNRDYQALLFWMGYTMDKGLALRLGYAPIMSEEDINVSESAIDSVHDSWSDILRAWVVHAKLQGRMYTQLYSAAALALPISQRQSRVPALVAEMRTMIAEALQLAAMTGDLDHSCSTTPENYTIRSITVHSNLVNFLGSLTLVYRAGGDLYAEDCLQSAKEAMEMHIRSLEMLDKNSGVRDMYLHWAILYTPFAFGLIDVSDAPADELYQVPGNGEWVALRLIIDHDGWRAAVARRREQSNPAVWGEAETETIVTARLIGMDKALGWLDQRLPTGPFPPQPRNPGISHACEIKQGLLLFKADRCGSDVNSPWHTQQELEKRDLSELSAICEYLLKQYASQRVSTITWALFTHYNTSLDLDVIRSLGLKQLVTIRVNLEFAALHDTDFRGTSEVLNSLKDIQGRKWIQKLEVIPSEVLDAVECTMDRLDELGKAIRQDPDPEVPTDTPDAIHKYMSGEIIRRTTGGVVKETNEAIRLPTRMKRADRKQAHISSKPSVPPRQISSYGTAIDMGNDSDQNRNPSVPAGMNSSLINYDWSGFDSICKE</sequence>
<dbReference type="Pfam" id="PF00172">
    <property type="entry name" value="Zn_clus"/>
    <property type="match status" value="1"/>
</dbReference>
<keyword evidence="1" id="KW-0539">Nucleus</keyword>
<dbReference type="InterPro" id="IPR007219">
    <property type="entry name" value="XnlR_reg_dom"/>
</dbReference>
<comment type="caution">
    <text evidence="4">The sequence shown here is derived from an EMBL/GenBank/DDBJ whole genome shotgun (WGS) entry which is preliminary data.</text>
</comment>
<protein>
    <submittedName>
        <fullName evidence="4">Putative transcriptional regulatory protein</fullName>
    </submittedName>
</protein>
<dbReference type="GO" id="GO:0006351">
    <property type="term" value="P:DNA-templated transcription"/>
    <property type="evidence" value="ECO:0007669"/>
    <property type="project" value="InterPro"/>
</dbReference>
<dbReference type="SMART" id="SM00906">
    <property type="entry name" value="Fungal_trans"/>
    <property type="match status" value="1"/>
</dbReference>
<dbReference type="PROSITE" id="PS00463">
    <property type="entry name" value="ZN2_CY6_FUNGAL_1"/>
    <property type="match status" value="1"/>
</dbReference>
<dbReference type="SMART" id="SM00066">
    <property type="entry name" value="GAL4"/>
    <property type="match status" value="1"/>
</dbReference>
<feature type="region of interest" description="Disordered" evidence="2">
    <location>
        <begin position="860"/>
        <end position="907"/>
    </location>
</feature>
<dbReference type="PANTHER" id="PTHR46910">
    <property type="entry name" value="TRANSCRIPTION FACTOR PDR1"/>
    <property type="match status" value="1"/>
</dbReference>
<proteinExistence type="predicted"/>
<evidence type="ECO:0000256" key="2">
    <source>
        <dbReference type="SAM" id="MobiDB-lite"/>
    </source>
</evidence>
<dbReference type="CDD" id="cd12148">
    <property type="entry name" value="fungal_TF_MHR"/>
    <property type="match status" value="1"/>
</dbReference>
<gene>
    <name evidence="4" type="ORF">Forpi1262_v011406</name>
</gene>
<organism evidence="4 5">
    <name type="scientific">Fusarium oxysporum f. sp. raphani</name>
    <dbReference type="NCBI Taxonomy" id="96318"/>
    <lineage>
        <taxon>Eukaryota</taxon>
        <taxon>Fungi</taxon>
        <taxon>Dikarya</taxon>
        <taxon>Ascomycota</taxon>
        <taxon>Pezizomycotina</taxon>
        <taxon>Sordariomycetes</taxon>
        <taxon>Hypocreomycetidae</taxon>
        <taxon>Hypocreales</taxon>
        <taxon>Nectriaceae</taxon>
        <taxon>Fusarium</taxon>
        <taxon>Fusarium oxysporum species complex</taxon>
    </lineage>
</organism>
<dbReference type="Pfam" id="PF04082">
    <property type="entry name" value="Fungal_trans"/>
    <property type="match status" value="1"/>
</dbReference>
<dbReference type="CDD" id="cd00067">
    <property type="entry name" value="GAL4"/>
    <property type="match status" value="1"/>
</dbReference>
<dbReference type="GO" id="GO:0000981">
    <property type="term" value="F:DNA-binding transcription factor activity, RNA polymerase II-specific"/>
    <property type="evidence" value="ECO:0007669"/>
    <property type="project" value="InterPro"/>
</dbReference>
<evidence type="ECO:0000259" key="3">
    <source>
        <dbReference type="PROSITE" id="PS50048"/>
    </source>
</evidence>
<reference evidence="4" key="1">
    <citation type="submission" date="2021-04" db="EMBL/GenBank/DDBJ databases">
        <title>First draft genome resource for Brassicaceae pathogens Fusarium oxysporum f. sp. raphani and Fusarium oxysporum f. sp. rapae.</title>
        <authorList>
            <person name="Asai S."/>
        </authorList>
    </citation>
    <scope>NUCLEOTIDE SEQUENCE</scope>
    <source>
        <strain evidence="4">Tf1262</strain>
    </source>
</reference>
<dbReference type="Proteomes" id="UP000693942">
    <property type="component" value="Unassembled WGS sequence"/>
</dbReference>
<evidence type="ECO:0000313" key="5">
    <source>
        <dbReference type="Proteomes" id="UP000693942"/>
    </source>
</evidence>
<feature type="domain" description="Zn(2)-C6 fungal-type" evidence="3">
    <location>
        <begin position="27"/>
        <end position="59"/>
    </location>
</feature>
<feature type="compositionally biased region" description="Polar residues" evidence="2">
    <location>
        <begin position="891"/>
        <end position="907"/>
    </location>
</feature>
<name>A0A8J5UL28_FUSOX</name>
<feature type="region of interest" description="Disordered" evidence="2">
    <location>
        <begin position="1"/>
        <end position="22"/>
    </location>
</feature>